<evidence type="ECO:0000259" key="4">
    <source>
        <dbReference type="PROSITE" id="PS50977"/>
    </source>
</evidence>
<dbReference type="InterPro" id="IPR009057">
    <property type="entry name" value="Homeodomain-like_sf"/>
</dbReference>
<dbReference type="SUPFAM" id="SSF46689">
    <property type="entry name" value="Homeodomain-like"/>
    <property type="match status" value="1"/>
</dbReference>
<keyword evidence="1 2" id="KW-0238">DNA-binding</keyword>
<feature type="domain" description="HTH tetR-type" evidence="4">
    <location>
        <begin position="15"/>
        <end position="75"/>
    </location>
</feature>
<dbReference type="PROSITE" id="PS50977">
    <property type="entry name" value="HTH_TETR_2"/>
    <property type="match status" value="1"/>
</dbReference>
<feature type="transmembrane region" description="Helical" evidence="3">
    <location>
        <begin position="152"/>
        <end position="172"/>
    </location>
</feature>
<dbReference type="Pfam" id="PF00440">
    <property type="entry name" value="TetR_N"/>
    <property type="match status" value="1"/>
</dbReference>
<comment type="caution">
    <text evidence="5">The sequence shown here is derived from an EMBL/GenBank/DDBJ whole genome shotgun (WGS) entry which is preliminary data.</text>
</comment>
<evidence type="ECO:0000256" key="1">
    <source>
        <dbReference type="ARBA" id="ARBA00023125"/>
    </source>
</evidence>
<dbReference type="InterPro" id="IPR036271">
    <property type="entry name" value="Tet_transcr_reg_TetR-rel_C_sf"/>
</dbReference>
<organism evidence="5 6">
    <name type="scientific">Cryobacterium frigoriphilum</name>
    <dbReference type="NCBI Taxonomy" id="1259150"/>
    <lineage>
        <taxon>Bacteria</taxon>
        <taxon>Bacillati</taxon>
        <taxon>Actinomycetota</taxon>
        <taxon>Actinomycetes</taxon>
        <taxon>Micrococcales</taxon>
        <taxon>Microbacteriaceae</taxon>
        <taxon>Cryobacterium</taxon>
    </lineage>
</organism>
<dbReference type="Proteomes" id="UP000297447">
    <property type="component" value="Unassembled WGS sequence"/>
</dbReference>
<name>A0A4R8ZTS6_9MICO</name>
<dbReference type="AlphaFoldDB" id="A0A4R8ZTS6"/>
<gene>
    <name evidence="5" type="ORF">E3T55_19355</name>
</gene>
<evidence type="ECO:0000313" key="6">
    <source>
        <dbReference type="Proteomes" id="UP000297447"/>
    </source>
</evidence>
<reference evidence="5 6" key="1">
    <citation type="submission" date="2019-03" db="EMBL/GenBank/DDBJ databases">
        <title>Genomics of glacier-inhabiting Cryobacterium strains.</title>
        <authorList>
            <person name="Liu Q."/>
            <person name="Xin Y.-H."/>
        </authorList>
    </citation>
    <scope>NUCLEOTIDE SEQUENCE [LARGE SCALE GENOMIC DNA]</scope>
    <source>
        <strain evidence="5 6">Hh14</strain>
    </source>
</reference>
<feature type="DNA-binding region" description="H-T-H motif" evidence="2">
    <location>
        <begin position="38"/>
        <end position="57"/>
    </location>
</feature>
<protein>
    <submittedName>
        <fullName evidence="5">TetR/AcrR family transcriptional regulator</fullName>
    </submittedName>
</protein>
<proteinExistence type="predicted"/>
<dbReference type="PANTHER" id="PTHR30055">
    <property type="entry name" value="HTH-TYPE TRANSCRIPTIONAL REGULATOR RUTR"/>
    <property type="match status" value="1"/>
</dbReference>
<dbReference type="GO" id="GO:0003700">
    <property type="term" value="F:DNA-binding transcription factor activity"/>
    <property type="evidence" value="ECO:0007669"/>
    <property type="project" value="TreeGrafter"/>
</dbReference>
<accession>A0A4R8ZTS6</accession>
<keyword evidence="3" id="KW-0812">Transmembrane</keyword>
<dbReference type="EMBL" id="SOHE01000088">
    <property type="protein sequence ID" value="TFD45176.1"/>
    <property type="molecule type" value="Genomic_DNA"/>
</dbReference>
<dbReference type="OrthoDB" id="3403733at2"/>
<dbReference type="InterPro" id="IPR001647">
    <property type="entry name" value="HTH_TetR"/>
</dbReference>
<keyword evidence="3" id="KW-1133">Transmembrane helix</keyword>
<dbReference type="Gene3D" id="1.10.357.10">
    <property type="entry name" value="Tetracycline Repressor, domain 2"/>
    <property type="match status" value="1"/>
</dbReference>
<dbReference type="SUPFAM" id="SSF48498">
    <property type="entry name" value="Tetracyclin repressor-like, C-terminal domain"/>
    <property type="match status" value="1"/>
</dbReference>
<dbReference type="InterPro" id="IPR050109">
    <property type="entry name" value="HTH-type_TetR-like_transc_reg"/>
</dbReference>
<dbReference type="Pfam" id="PF17933">
    <property type="entry name" value="TetR_C_25"/>
    <property type="match status" value="1"/>
</dbReference>
<dbReference type="PANTHER" id="PTHR30055:SF146">
    <property type="entry name" value="HTH-TYPE TRANSCRIPTIONAL DUAL REGULATOR CECR"/>
    <property type="match status" value="1"/>
</dbReference>
<evidence type="ECO:0000256" key="3">
    <source>
        <dbReference type="SAM" id="Phobius"/>
    </source>
</evidence>
<keyword evidence="3" id="KW-0472">Membrane</keyword>
<dbReference type="GO" id="GO:0000976">
    <property type="term" value="F:transcription cis-regulatory region binding"/>
    <property type="evidence" value="ECO:0007669"/>
    <property type="project" value="TreeGrafter"/>
</dbReference>
<sequence length="233" mass="24911">MLNVRTTKVSAPADLTAQARIRDAAIGHFATDGFDKANLRAIAATAGVSAALVLHHFGSKDGLRGACDDYVLGDLMRTAHDETSPEGLQDVMRRYLSNAADYQSHLDYIGRAIKEDSPTARRFVDTIVDESEAIVIAGIADGSMRPCSDPRALAVFIAMSSLAMMTLGPVVARSLGFDAMGPAVLQRMALPSLELYTHGLYTDDSFLVATRQALAAVQTSDSPPDISRKEQPS</sequence>
<dbReference type="InterPro" id="IPR041484">
    <property type="entry name" value="TetR_C_25"/>
</dbReference>
<keyword evidence="6" id="KW-1185">Reference proteome</keyword>
<evidence type="ECO:0000313" key="5">
    <source>
        <dbReference type="EMBL" id="TFD45176.1"/>
    </source>
</evidence>
<evidence type="ECO:0000256" key="2">
    <source>
        <dbReference type="PROSITE-ProRule" id="PRU00335"/>
    </source>
</evidence>